<dbReference type="Proteomes" id="UP000264141">
    <property type="component" value="Unassembled WGS sequence"/>
</dbReference>
<comment type="caution">
    <text evidence="1">The sequence shown here is derived from an EMBL/GenBank/DDBJ whole genome shotgun (WGS) entry which is preliminary data.</text>
</comment>
<dbReference type="AlphaFoldDB" id="A0A3D1JD93"/>
<gene>
    <name evidence="1" type="ORF">DEQ80_00905</name>
</gene>
<dbReference type="STRING" id="229919.GCA_001050195_02588"/>
<evidence type="ECO:0000313" key="1">
    <source>
        <dbReference type="EMBL" id="HCE16394.1"/>
    </source>
</evidence>
<protein>
    <recommendedName>
        <fullName evidence="3">Glycoside hydrolase family 42 N-terminal domain-containing protein</fullName>
    </recommendedName>
</protein>
<proteinExistence type="predicted"/>
<dbReference type="SUPFAM" id="SSF51445">
    <property type="entry name" value="(Trans)glycosidases"/>
    <property type="match status" value="1"/>
</dbReference>
<name>A0A3D1JD93_9CHLR</name>
<evidence type="ECO:0000313" key="2">
    <source>
        <dbReference type="Proteomes" id="UP000264141"/>
    </source>
</evidence>
<dbReference type="InterPro" id="IPR017853">
    <property type="entry name" value="GH"/>
</dbReference>
<dbReference type="OrthoDB" id="9805159at2"/>
<dbReference type="EMBL" id="DPBP01000004">
    <property type="protein sequence ID" value="HCE16394.1"/>
    <property type="molecule type" value="Genomic_DNA"/>
</dbReference>
<organism evidence="1 2">
    <name type="scientific">Anaerolinea thermolimosa</name>
    <dbReference type="NCBI Taxonomy" id="229919"/>
    <lineage>
        <taxon>Bacteria</taxon>
        <taxon>Bacillati</taxon>
        <taxon>Chloroflexota</taxon>
        <taxon>Anaerolineae</taxon>
        <taxon>Anaerolineales</taxon>
        <taxon>Anaerolineaceae</taxon>
        <taxon>Anaerolinea</taxon>
    </lineage>
</organism>
<dbReference type="Gene3D" id="3.20.20.80">
    <property type="entry name" value="Glycosidases"/>
    <property type="match status" value="1"/>
</dbReference>
<reference evidence="1 2" key="1">
    <citation type="journal article" date="2018" name="Nat. Biotechnol.">
        <title>A standardized bacterial taxonomy based on genome phylogeny substantially revises the tree of life.</title>
        <authorList>
            <person name="Parks D.H."/>
            <person name="Chuvochina M."/>
            <person name="Waite D.W."/>
            <person name="Rinke C."/>
            <person name="Skarshewski A."/>
            <person name="Chaumeil P.A."/>
            <person name="Hugenholtz P."/>
        </authorList>
    </citation>
    <scope>NUCLEOTIDE SEQUENCE [LARGE SCALE GENOMIC DNA]</scope>
    <source>
        <strain evidence="1">UBA8781</strain>
    </source>
</reference>
<accession>A0A3D1JD93</accession>
<sequence>MMEHPFFPTRFSGSLVLMEREPTIPHAVWFEAPEVNDGLLYTFPTGTLTGFSYLTSDLLLDGDELVVFMLTLQEGENGPVFRFSFGLLNQCQARMRLPLEAVHQNRWMYPREGAWLKPLCWGDRVDLARVDRMGFHVYRKTSRPARFCLSPITAVTEEPPRLEQPILPKGALLDELGQNTLREWPTKSRSADEVTARLLAQLEVAPHQHLPDGYSHWGGWEAIRWEATGYFRVHHDGQRWWLVDPDGHPFWSAGIDCVRVDTEANISGLQNALSWMPDPQGEYAPIYSTHNGALQINYLAANFIRAFGPSSWKEAWAKIALAELHRIGFNTVGNWSDWPIASQGQTPYVRPLAPLYETLPCVFRDFPDVFHPDFEAVAERYAAQLHETRDDPAFIGYFMMNEPTWGFASQSPAEGMLFNTPSCHARRALADFLRQRYGSDAALASAWKLPVSFTALAEGSWEMPLTPEAREDLSSFSSLMVDRFFGGLSAACRRVDPNHLNLGIRYYTVPPAWAVKGMRHFDVFSMNCYKERLPAQEMEAISRALNLPILIGEWHFGALDAGLPASGIGHVPNQAARGQAYRVYLEDAAAKPWCVGVHYFILYDQSALGRFDGENYNIGFLDVCNRPYEPLCQAARTSHERLYPVAMGEIPPYDEPPEYLPLLFL</sequence>
<dbReference type="RefSeq" id="WP_062194534.1">
    <property type="nucleotide sequence ID" value="NZ_DF967965.1"/>
</dbReference>
<evidence type="ECO:0008006" key="3">
    <source>
        <dbReference type="Google" id="ProtNLM"/>
    </source>
</evidence>